<evidence type="ECO:0000313" key="3">
    <source>
        <dbReference type="Proteomes" id="UP001175271"/>
    </source>
</evidence>
<dbReference type="EMBL" id="JAUCMV010000001">
    <property type="protein sequence ID" value="KAK0427964.1"/>
    <property type="molecule type" value="Genomic_DNA"/>
</dbReference>
<reference evidence="2" key="1">
    <citation type="submission" date="2023-06" db="EMBL/GenBank/DDBJ databases">
        <title>Genomic analysis of the entomopathogenic nematode Steinernema hermaphroditum.</title>
        <authorList>
            <person name="Schwarz E.M."/>
            <person name="Heppert J.K."/>
            <person name="Baniya A."/>
            <person name="Schwartz H.T."/>
            <person name="Tan C.-H."/>
            <person name="Antoshechkin I."/>
            <person name="Sternberg P.W."/>
            <person name="Goodrich-Blair H."/>
            <person name="Dillman A.R."/>
        </authorList>
    </citation>
    <scope>NUCLEOTIDE SEQUENCE</scope>
    <source>
        <strain evidence="2">PS9179</strain>
        <tissue evidence="2">Whole animal</tissue>
    </source>
</reference>
<sequence length="236" mass="27095">MLLVALWTLLVFFIPPTGSVWIGEEYWATVSKDGSHLLDGRSRTELARFEVTFGGQAVDAYVAYWITEDERGHHESYGQAWIEDGGRICGRFVGRWKNKVELCGGFRVLARHHTAGINPFHFVKSKNTDAERAVTYRGIQIARINAWQRTYSFLGSADLRHKRAYGIEYDSSLVEVEEQKDPFFFDHFVEVLVMSPYSEHYLLGDDDGYSRSYNSHFGRQNTDDDSDEELGDYAIL</sequence>
<keyword evidence="1" id="KW-0732">Signal</keyword>
<keyword evidence="3" id="KW-1185">Reference proteome</keyword>
<evidence type="ECO:0000256" key="1">
    <source>
        <dbReference type="SAM" id="SignalP"/>
    </source>
</evidence>
<accession>A0AA39IQV5</accession>
<gene>
    <name evidence="2" type="ORF">QR680_010515</name>
</gene>
<dbReference type="SUPFAM" id="SSF141739">
    <property type="entry name" value="MFPT repeat-like"/>
    <property type="match status" value="1"/>
</dbReference>
<feature type="signal peptide" evidence="1">
    <location>
        <begin position="1"/>
        <end position="19"/>
    </location>
</feature>
<dbReference type="Proteomes" id="UP001175271">
    <property type="component" value="Unassembled WGS sequence"/>
</dbReference>
<evidence type="ECO:0000313" key="2">
    <source>
        <dbReference type="EMBL" id="KAK0427964.1"/>
    </source>
</evidence>
<comment type="caution">
    <text evidence="2">The sequence shown here is derived from an EMBL/GenBank/DDBJ whole genome shotgun (WGS) entry which is preliminary data.</text>
</comment>
<name>A0AA39IQV5_9BILA</name>
<protein>
    <submittedName>
        <fullName evidence="2">Uncharacterized protein</fullName>
    </submittedName>
</protein>
<feature type="chain" id="PRO_5041322572" evidence="1">
    <location>
        <begin position="20"/>
        <end position="236"/>
    </location>
</feature>
<proteinExistence type="predicted"/>
<organism evidence="2 3">
    <name type="scientific">Steinernema hermaphroditum</name>
    <dbReference type="NCBI Taxonomy" id="289476"/>
    <lineage>
        <taxon>Eukaryota</taxon>
        <taxon>Metazoa</taxon>
        <taxon>Ecdysozoa</taxon>
        <taxon>Nematoda</taxon>
        <taxon>Chromadorea</taxon>
        <taxon>Rhabditida</taxon>
        <taxon>Tylenchina</taxon>
        <taxon>Panagrolaimomorpha</taxon>
        <taxon>Strongyloidoidea</taxon>
        <taxon>Steinernematidae</taxon>
        <taxon>Steinernema</taxon>
    </lineage>
</organism>
<dbReference type="AlphaFoldDB" id="A0AA39IQV5"/>